<dbReference type="RefSeq" id="WP_227566032.1">
    <property type="nucleotide sequence ID" value="NZ_CP101989.1"/>
</dbReference>
<sequence>MSPDPAGAPDRTTAADAGSFDEIVHAPVRLRVCGMLAAADEVEFSVVRDAVGVSDATLSKHLRVLTEAGYAEARKAASRSRDDARRLTWLRLTLAGRRAFSRHVAALRAIAEGVVG</sequence>
<reference evidence="2 3" key="1">
    <citation type="submission" date="2022-07" db="EMBL/GenBank/DDBJ databases">
        <title>Novel species in genus cellulomonas.</title>
        <authorList>
            <person name="Ye L."/>
        </authorList>
    </citation>
    <scope>NUCLEOTIDE SEQUENCE [LARGE SCALE GENOMIC DNA]</scope>
    <source>
        <strain evidence="3">zg-Y908</strain>
    </source>
</reference>
<gene>
    <name evidence="2" type="ORF">NP075_15920</name>
</gene>
<evidence type="ECO:0000313" key="2">
    <source>
        <dbReference type="EMBL" id="UUI64586.1"/>
    </source>
</evidence>
<evidence type="ECO:0000313" key="3">
    <source>
        <dbReference type="Proteomes" id="UP001317322"/>
    </source>
</evidence>
<dbReference type="InterPro" id="IPR036388">
    <property type="entry name" value="WH-like_DNA-bd_sf"/>
</dbReference>
<dbReference type="Gene3D" id="1.10.10.10">
    <property type="entry name" value="Winged helix-like DNA-binding domain superfamily/Winged helix DNA-binding domain"/>
    <property type="match status" value="1"/>
</dbReference>
<dbReference type="InterPro" id="IPR001845">
    <property type="entry name" value="HTH_ArsR_DNA-bd_dom"/>
</dbReference>
<feature type="domain" description="HTH arsR-type" evidence="1">
    <location>
        <begin position="18"/>
        <end position="95"/>
    </location>
</feature>
<name>A0ABY5K598_9CELL</name>
<dbReference type="EMBL" id="CP101989">
    <property type="protein sequence ID" value="UUI64586.1"/>
    <property type="molecule type" value="Genomic_DNA"/>
</dbReference>
<keyword evidence="3" id="KW-1185">Reference proteome</keyword>
<organism evidence="2 3">
    <name type="scientific">Cellulomonas wangsupingiae</name>
    <dbReference type="NCBI Taxonomy" id="2968085"/>
    <lineage>
        <taxon>Bacteria</taxon>
        <taxon>Bacillati</taxon>
        <taxon>Actinomycetota</taxon>
        <taxon>Actinomycetes</taxon>
        <taxon>Micrococcales</taxon>
        <taxon>Cellulomonadaceae</taxon>
        <taxon>Cellulomonas</taxon>
    </lineage>
</organism>
<dbReference type="PANTHER" id="PTHR37318:SF1">
    <property type="entry name" value="BSL7504 PROTEIN"/>
    <property type="match status" value="1"/>
</dbReference>
<evidence type="ECO:0000259" key="1">
    <source>
        <dbReference type="SMART" id="SM00418"/>
    </source>
</evidence>
<dbReference type="SMART" id="SM00418">
    <property type="entry name" value="HTH_ARSR"/>
    <property type="match status" value="1"/>
</dbReference>
<dbReference type="InterPro" id="IPR036390">
    <property type="entry name" value="WH_DNA-bd_sf"/>
</dbReference>
<accession>A0ABY5K598</accession>
<dbReference type="Pfam" id="PF13601">
    <property type="entry name" value="HTH_34"/>
    <property type="match status" value="1"/>
</dbReference>
<dbReference type="Proteomes" id="UP001317322">
    <property type="component" value="Chromosome"/>
</dbReference>
<dbReference type="InterPro" id="IPR027395">
    <property type="entry name" value="WH_DNA-bd_dom"/>
</dbReference>
<proteinExistence type="predicted"/>
<protein>
    <submittedName>
        <fullName evidence="2">Transcriptional regulator</fullName>
    </submittedName>
</protein>
<dbReference type="PANTHER" id="PTHR37318">
    <property type="entry name" value="BSL7504 PROTEIN"/>
    <property type="match status" value="1"/>
</dbReference>
<dbReference type="SUPFAM" id="SSF46785">
    <property type="entry name" value="Winged helix' DNA-binding domain"/>
    <property type="match status" value="1"/>
</dbReference>